<comment type="caution">
    <text evidence="5">The sequence shown here is derived from an EMBL/GenBank/DDBJ whole genome shotgun (WGS) entry which is preliminary data.</text>
</comment>
<evidence type="ECO:0000313" key="6">
    <source>
        <dbReference type="Proteomes" id="UP001296776"/>
    </source>
</evidence>
<dbReference type="InterPro" id="IPR036291">
    <property type="entry name" value="NAD(P)-bd_dom_sf"/>
</dbReference>
<reference evidence="5" key="2">
    <citation type="journal article" date="2020" name="Microorganisms">
        <title>Osmotic Adaptation and Compatible Solute Biosynthesis of Phototrophic Bacteria as Revealed from Genome Analyses.</title>
        <authorList>
            <person name="Imhoff J.F."/>
            <person name="Rahn T."/>
            <person name="Kunzel S."/>
            <person name="Keller A."/>
            <person name="Neulinger S.C."/>
        </authorList>
    </citation>
    <scope>NUCLEOTIDE SEQUENCE</scope>
    <source>
        <strain evidence="5">DSM 11080</strain>
    </source>
</reference>
<evidence type="ECO:0000256" key="2">
    <source>
        <dbReference type="ARBA" id="ARBA00022857"/>
    </source>
</evidence>
<dbReference type="PANTHER" id="PTHR43490">
    <property type="entry name" value="(+)-NEOMENTHOL DEHYDROGENASE"/>
    <property type="match status" value="1"/>
</dbReference>
<reference evidence="5" key="1">
    <citation type="submission" date="2017-08" db="EMBL/GenBank/DDBJ databases">
        <authorList>
            <person name="Imhoff J.F."/>
            <person name="Rahn T."/>
            <person name="Kuenzel S."/>
            <person name="Neulinger S.C."/>
        </authorList>
    </citation>
    <scope>NUCLEOTIDE SEQUENCE</scope>
    <source>
        <strain evidence="5">DSM 11080</strain>
    </source>
</reference>
<sequence>MAAKPLAVVTGAYRGLGLETCRQLAERGYQVLLTARREEQGRNATAELAKAGHEVAFQLLDVTDEGSRIALRDRIQQEQGAFEVLVNNAGIFPGPAPGTPESSILQADLEPIRQAFETNTLAALRLCQLLIPLMDGHGRVVNVASGMGQLSDMNGYSPAYRLSKTALNAVTRIFADELGAESGIKINSVCPGWVRTEMGGSNAHLSIEEGARGIVWAATLADDGPSGGFFRHGEPIPW</sequence>
<evidence type="ECO:0000313" key="5">
    <source>
        <dbReference type="EMBL" id="MBK1704770.1"/>
    </source>
</evidence>
<evidence type="ECO:0000256" key="4">
    <source>
        <dbReference type="RuleBase" id="RU000363"/>
    </source>
</evidence>
<keyword evidence="2" id="KW-0521">NADP</keyword>
<name>A0AAJ0U4N0_9GAMM</name>
<dbReference type="PRINTS" id="PR00081">
    <property type="entry name" value="GDHRDH"/>
</dbReference>
<comment type="similarity">
    <text evidence="1 4">Belongs to the short-chain dehydrogenases/reductases (SDR) family.</text>
</comment>
<dbReference type="Gene3D" id="3.40.50.720">
    <property type="entry name" value="NAD(P)-binding Rossmann-like Domain"/>
    <property type="match status" value="1"/>
</dbReference>
<evidence type="ECO:0000256" key="3">
    <source>
        <dbReference type="ARBA" id="ARBA00023002"/>
    </source>
</evidence>
<dbReference type="InterPro" id="IPR002347">
    <property type="entry name" value="SDR_fam"/>
</dbReference>
<gene>
    <name evidence="5" type="ORF">CKO40_09515</name>
</gene>
<dbReference type="AlphaFoldDB" id="A0AAJ0U4N0"/>
<dbReference type="CDD" id="cd05324">
    <property type="entry name" value="carb_red_PTCR-like_SDR_c"/>
    <property type="match status" value="1"/>
</dbReference>
<dbReference type="GO" id="GO:0016616">
    <property type="term" value="F:oxidoreductase activity, acting on the CH-OH group of donors, NAD or NADP as acceptor"/>
    <property type="evidence" value="ECO:0007669"/>
    <property type="project" value="InterPro"/>
</dbReference>
<keyword evidence="3" id="KW-0560">Oxidoreductase</keyword>
<dbReference type="InterPro" id="IPR045313">
    <property type="entry name" value="CBR1-like"/>
</dbReference>
<evidence type="ECO:0000256" key="1">
    <source>
        <dbReference type="ARBA" id="ARBA00006484"/>
    </source>
</evidence>
<protein>
    <submittedName>
        <fullName evidence="5">Short-chain dehydrogenase</fullName>
    </submittedName>
</protein>
<dbReference type="EMBL" id="NRSJ01000014">
    <property type="protein sequence ID" value="MBK1704770.1"/>
    <property type="molecule type" value="Genomic_DNA"/>
</dbReference>
<dbReference type="PANTHER" id="PTHR43490:SF99">
    <property type="entry name" value="SHORT-CHAIN DEHYDROGENASE_REDUCTASE"/>
    <property type="match status" value="1"/>
</dbReference>
<dbReference type="SUPFAM" id="SSF51735">
    <property type="entry name" value="NAD(P)-binding Rossmann-fold domains"/>
    <property type="match status" value="1"/>
</dbReference>
<dbReference type="Pfam" id="PF00106">
    <property type="entry name" value="adh_short"/>
    <property type="match status" value="1"/>
</dbReference>
<dbReference type="RefSeq" id="WP_200345977.1">
    <property type="nucleotide sequence ID" value="NZ_NRSJ01000014.1"/>
</dbReference>
<proteinExistence type="inferred from homology"/>
<dbReference type="Proteomes" id="UP001296776">
    <property type="component" value="Unassembled WGS sequence"/>
</dbReference>
<accession>A0AAJ0U4N0</accession>
<keyword evidence="6" id="KW-1185">Reference proteome</keyword>
<dbReference type="PRINTS" id="PR00080">
    <property type="entry name" value="SDRFAMILY"/>
</dbReference>
<organism evidence="5 6">
    <name type="scientific">Halochromatium glycolicum</name>
    <dbReference type="NCBI Taxonomy" id="85075"/>
    <lineage>
        <taxon>Bacteria</taxon>
        <taxon>Pseudomonadati</taxon>
        <taxon>Pseudomonadota</taxon>
        <taxon>Gammaproteobacteria</taxon>
        <taxon>Chromatiales</taxon>
        <taxon>Chromatiaceae</taxon>
        <taxon>Halochromatium</taxon>
    </lineage>
</organism>